<keyword evidence="7" id="KW-0372">Hormone</keyword>
<dbReference type="CDD" id="cd04367">
    <property type="entry name" value="IlGF_insulin_like"/>
    <property type="match status" value="1"/>
</dbReference>
<accession>A0A0M4UV63</accession>
<comment type="subunit">
    <text evidence="4">Heterodimer of a B chain and an A chain linked by two disulfide bonds.</text>
</comment>
<evidence type="ECO:0000256" key="4">
    <source>
        <dbReference type="ARBA" id="ARBA00011207"/>
    </source>
</evidence>
<evidence type="ECO:0000256" key="1">
    <source>
        <dbReference type="ARBA" id="ARBA00002985"/>
    </source>
</evidence>
<dbReference type="PANTHER" id="PTHR11454:SF9">
    <property type="entry name" value="INSULIN"/>
    <property type="match status" value="1"/>
</dbReference>
<evidence type="ECO:0000256" key="8">
    <source>
        <dbReference type="ARBA" id="ARBA00023157"/>
    </source>
</evidence>
<evidence type="ECO:0000256" key="2">
    <source>
        <dbReference type="ARBA" id="ARBA00004613"/>
    </source>
</evidence>
<evidence type="ECO:0000256" key="5">
    <source>
        <dbReference type="ARBA" id="ARBA00022525"/>
    </source>
</evidence>
<evidence type="ECO:0000256" key="10">
    <source>
        <dbReference type="RuleBase" id="RU000406"/>
    </source>
</evidence>
<dbReference type="FunFam" id="1.10.100.10:FF:000003">
    <property type="entry name" value="Insulin"/>
    <property type="match status" value="1"/>
</dbReference>
<evidence type="ECO:0000259" key="12">
    <source>
        <dbReference type="SMART" id="SM00078"/>
    </source>
</evidence>
<evidence type="ECO:0000256" key="7">
    <source>
        <dbReference type="ARBA" id="ARBA00022702"/>
    </source>
</evidence>
<keyword evidence="9" id="KW-0119">Carbohydrate metabolism</keyword>
<dbReference type="InterPro" id="IPR004825">
    <property type="entry name" value="Insulin"/>
</dbReference>
<organism evidence="13">
    <name type="scientific">Gonatodes albogularis</name>
    <name type="common">Yellow-headed gecko</name>
    <dbReference type="NCBI Taxonomy" id="460622"/>
    <lineage>
        <taxon>Eukaryota</taxon>
        <taxon>Metazoa</taxon>
        <taxon>Chordata</taxon>
        <taxon>Craniata</taxon>
        <taxon>Vertebrata</taxon>
        <taxon>Euteleostomi</taxon>
        <taxon>Lepidosauria</taxon>
        <taxon>Squamata</taxon>
        <taxon>Bifurcata</taxon>
        <taxon>Gekkota</taxon>
        <taxon>Sphaerodactylidae</taxon>
        <taxon>Gonatodes</taxon>
    </lineage>
</organism>
<keyword evidence="5 10" id="KW-0964">Secreted</keyword>
<feature type="chain" id="PRO_5012090937" evidence="11">
    <location>
        <begin position="16"/>
        <end position="91"/>
    </location>
</feature>
<dbReference type="InterPro" id="IPR022353">
    <property type="entry name" value="Insulin_CS"/>
</dbReference>
<evidence type="ECO:0000256" key="11">
    <source>
        <dbReference type="SAM" id="SignalP"/>
    </source>
</evidence>
<keyword evidence="8" id="KW-1015">Disulfide bond</keyword>
<feature type="domain" description="Insulin-like" evidence="12">
    <location>
        <begin position="19"/>
        <end position="90"/>
    </location>
</feature>
<keyword evidence="6" id="KW-0313">Glucose metabolism</keyword>
<dbReference type="SMART" id="SM00078">
    <property type="entry name" value="IlGF"/>
    <property type="match status" value="1"/>
</dbReference>
<dbReference type="EMBL" id="LC020047">
    <property type="protein sequence ID" value="BAS32715.1"/>
    <property type="molecule type" value="mRNA"/>
</dbReference>
<keyword evidence="11" id="KW-0732">Signal</keyword>
<proteinExistence type="evidence at transcript level"/>
<dbReference type="InterPro" id="IPR022352">
    <property type="entry name" value="Ins/IGF/rlx"/>
</dbReference>
<feature type="non-terminal residue" evidence="13">
    <location>
        <position position="1"/>
    </location>
</feature>
<dbReference type="PRINTS" id="PR00276">
    <property type="entry name" value="INSULINFAMLY"/>
</dbReference>
<dbReference type="PROSITE" id="PS00262">
    <property type="entry name" value="INSULIN"/>
    <property type="match status" value="1"/>
</dbReference>
<dbReference type="GO" id="GO:0005179">
    <property type="term" value="F:hormone activity"/>
    <property type="evidence" value="ECO:0007669"/>
    <property type="project" value="UniProtKB-KW"/>
</dbReference>
<gene>
    <name evidence="13" type="primary">INS</name>
</gene>
<dbReference type="Pfam" id="PF00049">
    <property type="entry name" value="Insulin"/>
    <property type="match status" value="1"/>
</dbReference>
<evidence type="ECO:0000256" key="6">
    <source>
        <dbReference type="ARBA" id="ARBA00022526"/>
    </source>
</evidence>
<name>A0A0M4UV63_GONAL</name>
<feature type="signal peptide" evidence="11">
    <location>
        <begin position="1"/>
        <end position="15"/>
    </location>
</feature>
<dbReference type="Gene3D" id="1.10.100.10">
    <property type="entry name" value="Insulin-like"/>
    <property type="match status" value="1"/>
</dbReference>
<dbReference type="InterPro" id="IPR016179">
    <property type="entry name" value="Insulin-like"/>
</dbReference>
<evidence type="ECO:0000256" key="9">
    <source>
        <dbReference type="ARBA" id="ARBA00023277"/>
    </source>
</evidence>
<comment type="function">
    <text evidence="1">Insulin decreases blood glucose concentration. It increases cell permeability to monosaccharides, amino acids and fatty acids. It accelerates glycolysis, the pentose phosphate cycle, and glycogen synthesis in liver.</text>
</comment>
<dbReference type="InterPro" id="IPR036438">
    <property type="entry name" value="Insulin-like_sf"/>
</dbReference>
<dbReference type="SUPFAM" id="SSF56994">
    <property type="entry name" value="Insulin-like"/>
    <property type="match status" value="1"/>
</dbReference>
<reference evidence="13" key="1">
    <citation type="journal article" date="2016" name="Gen. Comp. Endocrinol.">
        <title>Molecular characterization of insulin from squamate reptiles reveals sequence diversity and possible adaptive evolution.</title>
        <authorList>
            <person name="Yamagishi G."/>
            <person name="Yoshida A."/>
            <person name="Kobayashi A."/>
            <person name="Park M.K."/>
        </authorList>
    </citation>
    <scope>NUCLEOTIDE SEQUENCE</scope>
</reference>
<comment type="similarity">
    <text evidence="3 10">Belongs to the insulin family.</text>
</comment>
<dbReference type="PANTHER" id="PTHR11454">
    <property type="entry name" value="INSULIN/INSULIN GROWTH FACTOR"/>
    <property type="match status" value="1"/>
</dbReference>
<dbReference type="GO" id="GO:0005615">
    <property type="term" value="C:extracellular space"/>
    <property type="evidence" value="ECO:0007669"/>
    <property type="project" value="TreeGrafter"/>
</dbReference>
<protein>
    <submittedName>
        <fullName evidence="13">Insulin</fullName>
    </submittedName>
</protein>
<dbReference type="AlphaFoldDB" id="A0A0M4UV63"/>
<sequence length="91" mass="10124">LLALLVFLAPMANHALPSQHLCGPALVEAIEFVCGERGVFYDTKLRRNIKESLENGLDALSVQRHDLTKRGIVDKCCINTCSLYDLEAYCD</sequence>
<dbReference type="GO" id="GO:0006006">
    <property type="term" value="P:glucose metabolic process"/>
    <property type="evidence" value="ECO:0007669"/>
    <property type="project" value="UniProtKB-KW"/>
</dbReference>
<evidence type="ECO:0000256" key="3">
    <source>
        <dbReference type="ARBA" id="ARBA00009034"/>
    </source>
</evidence>
<comment type="subcellular location">
    <subcellularLocation>
        <location evidence="2 10">Secreted</location>
    </subcellularLocation>
</comment>
<evidence type="ECO:0000313" key="13">
    <source>
        <dbReference type="EMBL" id="BAS32715.1"/>
    </source>
</evidence>